<reference evidence="3 4" key="1">
    <citation type="submission" date="2006-05" db="EMBL/GenBank/DDBJ databases">
        <authorList>
            <person name="King G."/>
            <person name="Ferriera S."/>
            <person name="Johnson J."/>
            <person name="Kravitz S."/>
            <person name="Beeson K."/>
            <person name="Sutton G."/>
            <person name="Rogers Y.-H."/>
            <person name="Friedman R."/>
            <person name="Frazier M."/>
            <person name="Venter J.C."/>
        </authorList>
    </citation>
    <scope>NUCLEOTIDE SEQUENCE [LARGE SCALE GENOMIC DNA]</scope>
    <source>
        <strain evidence="4">ATCC 25650 / DSM 13394 / JCM 20685 / NBRC 16684 / NCIMB 2208 / IAM 12614 / B1</strain>
    </source>
</reference>
<sequence>MTGIWIAVGLCAASGLAYIVYCLKRLGTPTKGKRIDRAMRPVTALVVIDVQEDFTRNTGKHAFDPGEREAALAEINRQVEAHRVAGHQVVFIKNVFRDWPVIAAMKMAADGIGTPGRDGLKLDRTLDVGNAAVFEKSIGDSFSSPQFEAWLEEKRVGKLVLVGLDACHCVQLTAKGALARGYEVEIRDPATLTTRPDKWAELKGELSHLGAAFA</sequence>
<dbReference type="Pfam" id="PF00857">
    <property type="entry name" value="Isochorismatase"/>
    <property type="match status" value="1"/>
</dbReference>
<dbReference type="RefSeq" id="WP_006935736.1">
    <property type="nucleotide sequence ID" value="NZ_AAUW01000010.1"/>
</dbReference>
<dbReference type="GO" id="GO:0016787">
    <property type="term" value="F:hydrolase activity"/>
    <property type="evidence" value="ECO:0007669"/>
    <property type="project" value="UniProtKB-KW"/>
</dbReference>
<dbReference type="InterPro" id="IPR000868">
    <property type="entry name" value="Isochorismatase-like_dom"/>
</dbReference>
<dbReference type="eggNOG" id="COG1335">
    <property type="taxonomic scope" value="Bacteria"/>
</dbReference>
<evidence type="ECO:0000313" key="3">
    <source>
        <dbReference type="EMBL" id="EAV43371.1"/>
    </source>
</evidence>
<evidence type="ECO:0000256" key="1">
    <source>
        <dbReference type="ARBA" id="ARBA00022801"/>
    </source>
</evidence>
<accession>A0NVA4</accession>
<evidence type="ECO:0000313" key="4">
    <source>
        <dbReference type="Proteomes" id="UP000004848"/>
    </source>
</evidence>
<protein>
    <submittedName>
        <fullName evidence="3">Isochorismatase family protein</fullName>
    </submittedName>
</protein>
<evidence type="ECO:0000259" key="2">
    <source>
        <dbReference type="Pfam" id="PF00857"/>
    </source>
</evidence>
<dbReference type="CDD" id="cd00431">
    <property type="entry name" value="cysteine_hydrolases"/>
    <property type="match status" value="1"/>
</dbReference>
<dbReference type="PANTHER" id="PTHR43540">
    <property type="entry name" value="PEROXYUREIDOACRYLATE/UREIDOACRYLATE AMIDOHYDROLASE-RELATED"/>
    <property type="match status" value="1"/>
</dbReference>
<dbReference type="AlphaFoldDB" id="A0NVA4"/>
<feature type="domain" description="Isochorismatase-like" evidence="2">
    <location>
        <begin position="43"/>
        <end position="211"/>
    </location>
</feature>
<dbReference type="GeneID" id="68847343"/>
<dbReference type="Gene3D" id="3.40.50.850">
    <property type="entry name" value="Isochorismatase-like"/>
    <property type="match status" value="1"/>
</dbReference>
<dbReference type="PANTHER" id="PTHR43540:SF1">
    <property type="entry name" value="ISOCHORISMATASE HYDROLASE"/>
    <property type="match status" value="1"/>
</dbReference>
<organism evidence="3 4">
    <name type="scientific">Roseibium aggregatum (strain ATCC 25650 / DSM 13394 / JCM 20685 / NBRC 16684 / NCIMB 2208 / IAM 12614 / B1)</name>
    <name type="common">Stappia aggregata</name>
    <dbReference type="NCBI Taxonomy" id="384765"/>
    <lineage>
        <taxon>Bacteria</taxon>
        <taxon>Pseudomonadati</taxon>
        <taxon>Pseudomonadota</taxon>
        <taxon>Alphaproteobacteria</taxon>
        <taxon>Hyphomicrobiales</taxon>
        <taxon>Stappiaceae</taxon>
        <taxon>Roseibium</taxon>
    </lineage>
</organism>
<dbReference type="InterPro" id="IPR036380">
    <property type="entry name" value="Isochorismatase-like_sf"/>
</dbReference>
<gene>
    <name evidence="3" type="ORF">SIAM614_06293</name>
</gene>
<proteinExistence type="predicted"/>
<dbReference type="Proteomes" id="UP000004848">
    <property type="component" value="Unassembled WGS sequence"/>
</dbReference>
<dbReference type="SUPFAM" id="SSF52499">
    <property type="entry name" value="Isochorismatase-like hydrolases"/>
    <property type="match status" value="1"/>
</dbReference>
<dbReference type="InterPro" id="IPR050272">
    <property type="entry name" value="Isochorismatase-like_hydrls"/>
</dbReference>
<comment type="caution">
    <text evidence="3">The sequence shown here is derived from an EMBL/GenBank/DDBJ whole genome shotgun (WGS) entry which is preliminary data.</text>
</comment>
<dbReference type="EMBL" id="AAUW01000010">
    <property type="protein sequence ID" value="EAV43371.1"/>
    <property type="molecule type" value="Genomic_DNA"/>
</dbReference>
<name>A0NVA4_ROSAI</name>
<keyword evidence="1" id="KW-0378">Hydrolase</keyword>
<dbReference type="OrthoDB" id="9807387at2"/>